<evidence type="ECO:0000313" key="1">
    <source>
        <dbReference type="EMBL" id="KOF78362.1"/>
    </source>
</evidence>
<sequence length="59" mass="6595">MHIDTQTNEDTPMWSSDLLQIGDSFSSIIHCPKKGTTYPKTNRIFKTAICLIIGLLNQG</sequence>
<dbReference type="EMBL" id="KQ421117">
    <property type="protein sequence ID" value="KOF78362.1"/>
    <property type="molecule type" value="Genomic_DNA"/>
</dbReference>
<accession>A0A0L8GN80</accession>
<protein>
    <submittedName>
        <fullName evidence="1">Uncharacterized protein</fullName>
    </submittedName>
</protein>
<name>A0A0L8GN80_OCTBM</name>
<proteinExistence type="predicted"/>
<dbReference type="AlphaFoldDB" id="A0A0L8GN80"/>
<reference evidence="1" key="1">
    <citation type="submission" date="2015-07" db="EMBL/GenBank/DDBJ databases">
        <title>MeaNS - Measles Nucleotide Surveillance Program.</title>
        <authorList>
            <person name="Tran T."/>
            <person name="Druce J."/>
        </authorList>
    </citation>
    <scope>NUCLEOTIDE SEQUENCE</scope>
    <source>
        <strain evidence="1">UCB-OBI-ISO-001</strain>
        <tissue evidence="1">Gonad</tissue>
    </source>
</reference>
<organism evidence="1">
    <name type="scientific">Octopus bimaculoides</name>
    <name type="common">California two-spotted octopus</name>
    <dbReference type="NCBI Taxonomy" id="37653"/>
    <lineage>
        <taxon>Eukaryota</taxon>
        <taxon>Metazoa</taxon>
        <taxon>Spiralia</taxon>
        <taxon>Lophotrochozoa</taxon>
        <taxon>Mollusca</taxon>
        <taxon>Cephalopoda</taxon>
        <taxon>Coleoidea</taxon>
        <taxon>Octopodiformes</taxon>
        <taxon>Octopoda</taxon>
        <taxon>Incirrata</taxon>
        <taxon>Octopodidae</taxon>
        <taxon>Octopus</taxon>
    </lineage>
</organism>
<gene>
    <name evidence="1" type="ORF">OCBIM_22030905mg</name>
</gene>